<dbReference type="GO" id="GO:0031510">
    <property type="term" value="C:SUMO activating enzyme complex"/>
    <property type="evidence" value="ECO:0007669"/>
    <property type="project" value="TreeGrafter"/>
</dbReference>
<dbReference type="AlphaFoldDB" id="A0A433DMX8"/>
<dbReference type="OrthoDB" id="10255449at2759"/>
<evidence type="ECO:0000313" key="7">
    <source>
        <dbReference type="EMBL" id="RUP52238.1"/>
    </source>
</evidence>
<dbReference type="InterPro" id="IPR033127">
    <property type="entry name" value="UBQ-activ_enz_E1_Cys_AS"/>
</dbReference>
<dbReference type="PANTHER" id="PTHR10953:SF5">
    <property type="entry name" value="SUMO-ACTIVATING ENZYME SUBUNIT 2"/>
    <property type="match status" value="1"/>
</dbReference>
<dbReference type="InterPro" id="IPR035985">
    <property type="entry name" value="Ubiquitin-activating_enz"/>
</dbReference>
<gene>
    <name evidence="7" type="ORF">BC936DRAFT_150064</name>
</gene>
<evidence type="ECO:0000256" key="3">
    <source>
        <dbReference type="ARBA" id="ARBA00022840"/>
    </source>
</evidence>
<dbReference type="FunFam" id="3.40.50.720:FF:000618">
    <property type="entry name" value="SUMO-activating enzyme subunit 2"/>
    <property type="match status" value="1"/>
</dbReference>
<protein>
    <recommendedName>
        <fullName evidence="6">THIF-type NAD/FAD binding fold domain-containing protein</fullName>
    </recommendedName>
</protein>
<sequence length="419" mass="47525">MGRCKGQQIPAVYLLSLRQRPRRRVRETWGIHDGLAATLPRDVRTSNGLNSGLFCSQKWHAYIKNIPHWLEGSEIDGPLILRFVPFRHVSRSSSEHWISVDVLRHRLNRVYVIDSTGFCDRQLYCIHLTQRMSTRDSHSNAILGKPLFERVASCRVLMVGAGGIGCELLKNLVLSGFKNVEVVDLDTIDLSNLNRQFLFQKQHIKKSKAHVAKESALKFNPSVNITSHHSNIKDPHFNVEWFKSFDIVMNALDNLDARRHVNMMCLAADVPLIESGTTGYLGQAYVIKKGQTECFDCSPKPTPTTYPVCTIRSTPSAPIHCIVWAKSYLFSQLFGKSEDEDEEILDKELTEENGECIAEERSPYAFYVANIAELGWHAIIAKEIEALKQETEELKAIKAAAGTDEYARKVFDKVIFETY</sequence>
<dbReference type="GO" id="GO:0005737">
    <property type="term" value="C:cytoplasm"/>
    <property type="evidence" value="ECO:0007669"/>
    <property type="project" value="TreeGrafter"/>
</dbReference>
<dbReference type="Proteomes" id="UP000268093">
    <property type="component" value="Unassembled WGS sequence"/>
</dbReference>
<keyword evidence="1" id="KW-0547">Nucleotide-binding</keyword>
<evidence type="ECO:0000256" key="2">
    <source>
        <dbReference type="ARBA" id="ARBA00022786"/>
    </source>
</evidence>
<proteinExistence type="predicted"/>
<feature type="active site" description="Glycyl thioester intermediate" evidence="5">
    <location>
        <position position="309"/>
    </location>
</feature>
<dbReference type="GO" id="GO:0005524">
    <property type="term" value="F:ATP binding"/>
    <property type="evidence" value="ECO:0007669"/>
    <property type="project" value="UniProtKB-KW"/>
</dbReference>
<feature type="domain" description="THIF-type NAD/FAD binding fold" evidence="6">
    <location>
        <begin position="142"/>
        <end position="323"/>
    </location>
</feature>
<dbReference type="GO" id="GO:0019948">
    <property type="term" value="F:SUMO activating enzyme activity"/>
    <property type="evidence" value="ECO:0007669"/>
    <property type="project" value="TreeGrafter"/>
</dbReference>
<comment type="caution">
    <text evidence="7">The sequence shown here is derived from an EMBL/GenBank/DDBJ whole genome shotgun (WGS) entry which is preliminary data.</text>
</comment>
<evidence type="ECO:0000256" key="1">
    <source>
        <dbReference type="ARBA" id="ARBA00022741"/>
    </source>
</evidence>
<organism evidence="7 8">
    <name type="scientific">Jimgerdemannia flammicorona</name>
    <dbReference type="NCBI Taxonomy" id="994334"/>
    <lineage>
        <taxon>Eukaryota</taxon>
        <taxon>Fungi</taxon>
        <taxon>Fungi incertae sedis</taxon>
        <taxon>Mucoromycota</taxon>
        <taxon>Mucoromycotina</taxon>
        <taxon>Endogonomycetes</taxon>
        <taxon>Endogonales</taxon>
        <taxon>Endogonaceae</taxon>
        <taxon>Jimgerdemannia</taxon>
    </lineage>
</organism>
<reference evidence="7 8" key="1">
    <citation type="journal article" date="2018" name="New Phytol.">
        <title>Phylogenomics of Endogonaceae and evolution of mycorrhizas within Mucoromycota.</title>
        <authorList>
            <person name="Chang Y."/>
            <person name="Desiro A."/>
            <person name="Na H."/>
            <person name="Sandor L."/>
            <person name="Lipzen A."/>
            <person name="Clum A."/>
            <person name="Barry K."/>
            <person name="Grigoriev I.V."/>
            <person name="Martin F.M."/>
            <person name="Stajich J.E."/>
            <person name="Smith M.E."/>
            <person name="Bonito G."/>
            <person name="Spatafora J.W."/>
        </authorList>
    </citation>
    <scope>NUCLEOTIDE SEQUENCE [LARGE SCALE GENOMIC DNA]</scope>
    <source>
        <strain evidence="7 8">GMNB39</strain>
    </source>
</reference>
<dbReference type="EMBL" id="RBNI01000098">
    <property type="protein sequence ID" value="RUP52238.1"/>
    <property type="molecule type" value="Genomic_DNA"/>
</dbReference>
<evidence type="ECO:0000259" key="6">
    <source>
        <dbReference type="Pfam" id="PF00899"/>
    </source>
</evidence>
<keyword evidence="3" id="KW-0067">ATP-binding</keyword>
<dbReference type="Gene3D" id="3.40.50.720">
    <property type="entry name" value="NAD(P)-binding Rossmann-like Domain"/>
    <property type="match status" value="1"/>
</dbReference>
<dbReference type="PROSITE" id="PS00865">
    <property type="entry name" value="UBIQUITIN_ACTIVAT_2"/>
    <property type="match status" value="1"/>
</dbReference>
<dbReference type="InterPro" id="IPR000594">
    <property type="entry name" value="ThiF_NAD_FAD-bd"/>
</dbReference>
<evidence type="ECO:0000256" key="5">
    <source>
        <dbReference type="PROSITE-ProRule" id="PRU10132"/>
    </source>
</evidence>
<dbReference type="Pfam" id="PF00899">
    <property type="entry name" value="ThiF"/>
    <property type="match status" value="1"/>
</dbReference>
<accession>A0A433DMX8</accession>
<dbReference type="SUPFAM" id="SSF69572">
    <property type="entry name" value="Activating enzymes of the ubiquitin-like proteins"/>
    <property type="match status" value="1"/>
</dbReference>
<keyword evidence="2" id="KW-0833">Ubl conjugation pathway</keyword>
<evidence type="ECO:0000313" key="8">
    <source>
        <dbReference type="Proteomes" id="UP000268093"/>
    </source>
</evidence>
<evidence type="ECO:0000256" key="4">
    <source>
        <dbReference type="ARBA" id="ARBA00043952"/>
    </source>
</evidence>
<comment type="pathway">
    <text evidence="4">Protein modification.</text>
</comment>
<dbReference type="GO" id="GO:0016925">
    <property type="term" value="P:protein sumoylation"/>
    <property type="evidence" value="ECO:0007669"/>
    <property type="project" value="TreeGrafter"/>
</dbReference>
<dbReference type="InterPro" id="IPR045886">
    <property type="entry name" value="ThiF/MoeB/HesA"/>
</dbReference>
<dbReference type="PANTHER" id="PTHR10953">
    <property type="entry name" value="UBIQUITIN-ACTIVATING ENZYME E1"/>
    <property type="match status" value="1"/>
</dbReference>
<name>A0A433DMX8_9FUNG</name>
<keyword evidence="8" id="KW-1185">Reference proteome</keyword>